<dbReference type="InterPro" id="IPR015421">
    <property type="entry name" value="PyrdxlP-dep_Trfase_major"/>
</dbReference>
<dbReference type="EMBL" id="CM010720">
    <property type="protein sequence ID" value="RZC66110.1"/>
    <property type="molecule type" value="Genomic_DNA"/>
</dbReference>
<gene>
    <name evidence="4" type="ORF">C5167_009800</name>
</gene>
<proteinExistence type="predicted"/>
<feature type="compositionally biased region" description="Polar residues" evidence="2">
    <location>
        <begin position="8"/>
        <end position="19"/>
    </location>
</feature>
<feature type="compositionally biased region" description="Basic and acidic residues" evidence="2">
    <location>
        <begin position="20"/>
        <end position="31"/>
    </location>
</feature>
<dbReference type="STRING" id="3469.A0A4Y7K1B7"/>
<feature type="region of interest" description="Disordered" evidence="2">
    <location>
        <begin position="1"/>
        <end position="31"/>
    </location>
</feature>
<feature type="domain" description="Aminotransferase class V" evidence="3">
    <location>
        <begin position="59"/>
        <end position="412"/>
    </location>
</feature>
<dbReference type="InterPro" id="IPR015424">
    <property type="entry name" value="PyrdxlP-dep_Trfase"/>
</dbReference>
<dbReference type="InterPro" id="IPR015422">
    <property type="entry name" value="PyrdxlP-dep_Trfase_small"/>
</dbReference>
<dbReference type="OrthoDB" id="420046at2759"/>
<reference evidence="4 5" key="1">
    <citation type="journal article" date="2018" name="Science">
        <title>The opium poppy genome and morphinan production.</title>
        <authorList>
            <person name="Guo L."/>
            <person name="Winzer T."/>
            <person name="Yang X."/>
            <person name="Li Y."/>
            <person name="Ning Z."/>
            <person name="He Z."/>
            <person name="Teodor R."/>
            <person name="Lu Y."/>
            <person name="Bowser T.A."/>
            <person name="Graham I.A."/>
            <person name="Ye K."/>
        </authorList>
    </citation>
    <scope>NUCLEOTIDE SEQUENCE [LARGE SCALE GENOMIC DNA]</scope>
    <source>
        <strain evidence="5">cv. HN1</strain>
        <tissue evidence="4">Leaves</tissue>
    </source>
</reference>
<dbReference type="Pfam" id="PF00266">
    <property type="entry name" value="Aminotran_5"/>
    <property type="match status" value="1"/>
</dbReference>
<organism evidence="4 5">
    <name type="scientific">Papaver somniferum</name>
    <name type="common">Opium poppy</name>
    <dbReference type="NCBI Taxonomy" id="3469"/>
    <lineage>
        <taxon>Eukaryota</taxon>
        <taxon>Viridiplantae</taxon>
        <taxon>Streptophyta</taxon>
        <taxon>Embryophyta</taxon>
        <taxon>Tracheophyta</taxon>
        <taxon>Spermatophyta</taxon>
        <taxon>Magnoliopsida</taxon>
        <taxon>Ranunculales</taxon>
        <taxon>Papaveraceae</taxon>
        <taxon>Papaveroideae</taxon>
        <taxon>Papaver</taxon>
    </lineage>
</organism>
<dbReference type="InterPro" id="IPR000192">
    <property type="entry name" value="Aminotrans_V_dom"/>
</dbReference>
<dbReference type="Gene3D" id="3.40.640.10">
    <property type="entry name" value="Type I PLP-dependent aspartate aminotransferase-like (Major domain)"/>
    <property type="match status" value="1"/>
</dbReference>
<keyword evidence="5" id="KW-1185">Reference proteome</keyword>
<dbReference type="PANTHER" id="PTHR43586:SF8">
    <property type="entry name" value="CYSTEINE DESULFURASE 1, CHLOROPLASTIC"/>
    <property type="match status" value="1"/>
</dbReference>
<evidence type="ECO:0000256" key="2">
    <source>
        <dbReference type="SAM" id="MobiDB-lite"/>
    </source>
</evidence>
<protein>
    <recommendedName>
        <fullName evidence="3">Aminotransferase class V domain-containing protein</fullName>
    </recommendedName>
</protein>
<evidence type="ECO:0000259" key="3">
    <source>
        <dbReference type="Pfam" id="PF00266"/>
    </source>
</evidence>
<accession>A0A4Y7K1B7</accession>
<dbReference type="Gramene" id="RZC66110">
    <property type="protein sequence ID" value="RZC66110"/>
    <property type="gene ID" value="C5167_009800"/>
</dbReference>
<dbReference type="PANTHER" id="PTHR43586">
    <property type="entry name" value="CYSTEINE DESULFURASE"/>
    <property type="match status" value="1"/>
</dbReference>
<name>A0A4Y7K1B7_PAPSO</name>
<evidence type="ECO:0000313" key="5">
    <source>
        <dbReference type="Proteomes" id="UP000316621"/>
    </source>
</evidence>
<dbReference type="Gene3D" id="3.90.1150.10">
    <property type="entry name" value="Aspartate Aminotransferase, domain 1"/>
    <property type="match status" value="1"/>
</dbReference>
<dbReference type="OMA" id="TKRDRHK"/>
<dbReference type="Proteomes" id="UP000316621">
    <property type="component" value="Chromosome 6"/>
</dbReference>
<evidence type="ECO:0000256" key="1">
    <source>
        <dbReference type="ARBA" id="ARBA00022898"/>
    </source>
</evidence>
<dbReference type="AlphaFoldDB" id="A0A4Y7K1B7"/>
<keyword evidence="1" id="KW-0663">Pyridoxal phosphate</keyword>
<dbReference type="SUPFAM" id="SSF53383">
    <property type="entry name" value="PLP-dependent transferases"/>
    <property type="match status" value="1"/>
</dbReference>
<evidence type="ECO:0000313" key="4">
    <source>
        <dbReference type="EMBL" id="RZC66110.1"/>
    </source>
</evidence>
<sequence>MVRYTGQPLESNSQGSNHNTNKENRVGDDENERKLRWLRSQVIGDDLEFETPFGKRKLVYADHTASGRSLHYIENYIIQNVLPFYGNTHTSDSYVGQKTSKMVKEATEYIKKGLGGSVHDALLFCGSGTTAAIKRLQEVMGIWVPSVLRDRVIQDQITANEERWVVFVGPYEHHSNILPWRQSIAEVIEIGLDDDGLVDMKSLRFQLEKFKPENRPMLGSFSACSNVTGIIVDTRAITCLLHNYGAFACFDFAASASYVDIDMRSGNIDGYDAIFLSPHKFLGGPGTPGILMMNKALYELRSSPPSTCGGGTVTYVNDFNAKDTIYYDDIEGREDSGTPPIIQKIRASLAFWIKDYIGYSVIENKEQCYIEKALKRLLPNPNIWILGNTRVKRLSILSFLICPKTTRNTSSAVNEMKYQHTTTAVVDERKRSLFMSRESGKPLHGPFAAKLLNDLFGIQARGGCVCAAPYGNHLLGVDENLSLSFRATIQKGYLGVKPGWTRISFPYYMSNEEFDFILSALEFISIYGNRFLPLYSFNWKTGEWTFRRKSVKDSLMRDNQNLAQLIDKLSLTSMKPNDNCIRKFEDAHKSKNDFQGTESFTMSLNVAKSIADSLLNFCHERKVPVDMDANLVYFAI</sequence>